<keyword evidence="3" id="KW-1185">Reference proteome</keyword>
<evidence type="ECO:0000313" key="2">
    <source>
        <dbReference type="EMBL" id="KAL1262160.1"/>
    </source>
</evidence>
<dbReference type="Proteomes" id="UP001558613">
    <property type="component" value="Unassembled WGS sequence"/>
</dbReference>
<comment type="caution">
    <text evidence="2">The sequence shown here is derived from an EMBL/GenBank/DDBJ whole genome shotgun (WGS) entry which is preliminary data.</text>
</comment>
<gene>
    <name evidence="2" type="ORF">QQF64_007425</name>
</gene>
<dbReference type="EMBL" id="JAYMGO010000014">
    <property type="protein sequence ID" value="KAL1262160.1"/>
    <property type="molecule type" value="Genomic_DNA"/>
</dbReference>
<sequence>MENVRRQPNPNKKTEIFRRTCSKAFQPQSDPEALRTPPSRVFLQGAERYYAPLFHRIPHRTDVEVKEKRDGRSLVSGHSGASGSDASGHSAQVARFCKLCKTTKPF</sequence>
<accession>A0ABR3MAM4</accession>
<reference evidence="2 3" key="1">
    <citation type="submission" date="2023-09" db="EMBL/GenBank/DDBJ databases">
        <authorList>
            <person name="Wang M."/>
        </authorList>
    </citation>
    <scope>NUCLEOTIDE SEQUENCE [LARGE SCALE GENOMIC DNA]</scope>
    <source>
        <strain evidence="2">GT-2023</strain>
        <tissue evidence="2">Liver</tissue>
    </source>
</reference>
<name>A0ABR3MAM4_9TELE</name>
<proteinExistence type="predicted"/>
<organism evidence="2 3">
    <name type="scientific">Cirrhinus molitorella</name>
    <name type="common">mud carp</name>
    <dbReference type="NCBI Taxonomy" id="172907"/>
    <lineage>
        <taxon>Eukaryota</taxon>
        <taxon>Metazoa</taxon>
        <taxon>Chordata</taxon>
        <taxon>Craniata</taxon>
        <taxon>Vertebrata</taxon>
        <taxon>Euteleostomi</taxon>
        <taxon>Actinopterygii</taxon>
        <taxon>Neopterygii</taxon>
        <taxon>Teleostei</taxon>
        <taxon>Ostariophysi</taxon>
        <taxon>Cypriniformes</taxon>
        <taxon>Cyprinidae</taxon>
        <taxon>Labeoninae</taxon>
        <taxon>Labeonini</taxon>
        <taxon>Cirrhinus</taxon>
    </lineage>
</organism>
<feature type="compositionally biased region" description="Low complexity" evidence="1">
    <location>
        <begin position="76"/>
        <end position="91"/>
    </location>
</feature>
<evidence type="ECO:0000313" key="3">
    <source>
        <dbReference type="Proteomes" id="UP001558613"/>
    </source>
</evidence>
<feature type="region of interest" description="Disordered" evidence="1">
    <location>
        <begin position="64"/>
        <end position="91"/>
    </location>
</feature>
<protein>
    <submittedName>
        <fullName evidence="2">Uncharacterized protein</fullName>
    </submittedName>
</protein>
<evidence type="ECO:0000256" key="1">
    <source>
        <dbReference type="SAM" id="MobiDB-lite"/>
    </source>
</evidence>